<dbReference type="Proteomes" id="UP000019322">
    <property type="component" value="Chromosome"/>
</dbReference>
<comment type="function">
    <text evidence="10">Catalyzes the reversible interconversion of serine and glycine with tetrahydrofolate (THF) serving as the one-carbon carrier. This reaction serves as the major source of one-carbon groups required for the biosynthesis of purines, thymidylate, methionine, and other important biomolecules. Also exhibits THF-independent aldolase activity toward beta-hydroxyamino acids, producing glycine and aldehydes, via a retro-aldol mechanism.</text>
</comment>
<feature type="binding site" evidence="10">
    <location>
        <position position="269"/>
    </location>
    <ligand>
        <name>(6S)-5,6,7,8-tetrahydrofolate</name>
        <dbReference type="ChEBI" id="CHEBI:57453"/>
    </ligand>
</feature>
<feature type="domain" description="Serine hydroxymethyltransferase-like" evidence="12">
    <location>
        <begin position="34"/>
        <end position="408"/>
    </location>
</feature>
<dbReference type="PROSITE" id="PS00096">
    <property type="entry name" value="SHMT"/>
    <property type="match status" value="1"/>
</dbReference>
<comment type="similarity">
    <text evidence="3 10">Belongs to the SHMT family.</text>
</comment>
<dbReference type="InterPro" id="IPR015421">
    <property type="entry name" value="PyrdxlP-dep_Trfase_major"/>
</dbReference>
<keyword evidence="8 10" id="KW-0808">Transferase</keyword>
<evidence type="ECO:0000259" key="12">
    <source>
        <dbReference type="Pfam" id="PF00464"/>
    </source>
</evidence>
<dbReference type="GO" id="GO:0030170">
    <property type="term" value="F:pyridoxal phosphate binding"/>
    <property type="evidence" value="ECO:0007669"/>
    <property type="project" value="UniProtKB-UniRule"/>
</dbReference>
<evidence type="ECO:0000256" key="8">
    <source>
        <dbReference type="ARBA" id="ARBA00022679"/>
    </source>
</evidence>
<gene>
    <name evidence="13" type="primary">glyA2</name>
    <name evidence="10" type="synonym">glyA</name>
    <name evidence="13" type="ORF">SMUL_1020</name>
</gene>
<evidence type="ECO:0000313" key="13">
    <source>
        <dbReference type="EMBL" id="AHJ12286.1"/>
    </source>
</evidence>
<dbReference type="GO" id="GO:0035999">
    <property type="term" value="P:tetrahydrofolate interconversion"/>
    <property type="evidence" value="ECO:0007669"/>
    <property type="project" value="UniProtKB-UniRule"/>
</dbReference>
<dbReference type="Pfam" id="PF00464">
    <property type="entry name" value="SHMT"/>
    <property type="match status" value="1"/>
</dbReference>
<name>A0AA86AKK3_SULMK</name>
<dbReference type="CDD" id="cd00378">
    <property type="entry name" value="SHMT"/>
    <property type="match status" value="1"/>
</dbReference>
<evidence type="ECO:0000256" key="6">
    <source>
        <dbReference type="ARBA" id="ARBA00022563"/>
    </source>
</evidence>
<comment type="pathway">
    <text evidence="10">Amino-acid biosynthesis; glycine biosynthesis; glycine from L-serine: step 1/1.</text>
</comment>
<evidence type="ECO:0000256" key="10">
    <source>
        <dbReference type="HAMAP-Rule" id="MF_00051"/>
    </source>
</evidence>
<dbReference type="InterPro" id="IPR019798">
    <property type="entry name" value="Ser_HO-MeTrfase_PLP_BS"/>
</dbReference>
<comment type="catalytic activity">
    <reaction evidence="10">
        <text>(6R)-5,10-methylene-5,6,7,8-tetrahydrofolate + glycine + H2O = (6S)-5,6,7,8-tetrahydrofolate + L-serine</text>
        <dbReference type="Rhea" id="RHEA:15481"/>
        <dbReference type="ChEBI" id="CHEBI:15377"/>
        <dbReference type="ChEBI" id="CHEBI:15636"/>
        <dbReference type="ChEBI" id="CHEBI:33384"/>
        <dbReference type="ChEBI" id="CHEBI:57305"/>
        <dbReference type="ChEBI" id="CHEBI:57453"/>
        <dbReference type="EC" id="2.1.2.1"/>
    </reaction>
</comment>
<dbReference type="PANTHER" id="PTHR11680:SF50">
    <property type="entry name" value="SERINE HYDROXYMETHYLTRANSFERASE"/>
    <property type="match status" value="1"/>
</dbReference>
<comment type="subcellular location">
    <subcellularLocation>
        <location evidence="2 10">Cytoplasm</location>
    </subcellularLocation>
</comment>
<dbReference type="EC" id="2.1.2.1" evidence="10"/>
<comment type="caution">
    <text evidence="10">Lacks conserved residue(s) required for the propagation of feature annotation.</text>
</comment>
<dbReference type="KEGG" id="smul:SMUL_1020"/>
<keyword evidence="5 10" id="KW-0963">Cytoplasm</keyword>
<protein>
    <recommendedName>
        <fullName evidence="10">Serine hydroxymethyltransferase</fullName>
        <shortName evidence="10">SHMT</shortName>
        <shortName evidence="10">Serine methylase</shortName>
        <ecNumber evidence="10">2.1.2.1</ecNumber>
    </recommendedName>
</protein>
<dbReference type="GO" id="GO:0019264">
    <property type="term" value="P:glycine biosynthetic process from serine"/>
    <property type="evidence" value="ECO:0007669"/>
    <property type="project" value="UniProtKB-UniRule"/>
</dbReference>
<evidence type="ECO:0000313" key="14">
    <source>
        <dbReference type="Proteomes" id="UP000019322"/>
    </source>
</evidence>
<dbReference type="Gene3D" id="3.90.1150.10">
    <property type="entry name" value="Aspartate Aminotransferase, domain 1"/>
    <property type="match status" value="1"/>
</dbReference>
<organism evidence="13 14">
    <name type="scientific">Sulfurospirillum multivorans (strain DM 12446 / JCM 15788 / NBRC 109480)</name>
    <dbReference type="NCBI Taxonomy" id="1150621"/>
    <lineage>
        <taxon>Bacteria</taxon>
        <taxon>Pseudomonadati</taxon>
        <taxon>Campylobacterota</taxon>
        <taxon>Epsilonproteobacteria</taxon>
        <taxon>Campylobacterales</taxon>
        <taxon>Sulfurospirillaceae</taxon>
        <taxon>Sulfurospirillum</taxon>
    </lineage>
</organism>
<dbReference type="InterPro" id="IPR049943">
    <property type="entry name" value="Ser_HO-MeTrfase-like"/>
</dbReference>
<evidence type="ECO:0000256" key="2">
    <source>
        <dbReference type="ARBA" id="ARBA00004496"/>
    </source>
</evidence>
<evidence type="ECO:0000256" key="7">
    <source>
        <dbReference type="ARBA" id="ARBA00022605"/>
    </source>
</evidence>
<keyword evidence="6 10" id="KW-0554">One-carbon metabolism</keyword>
<proteinExistence type="inferred from homology"/>
<evidence type="ECO:0000256" key="4">
    <source>
        <dbReference type="ARBA" id="ARBA00011738"/>
    </source>
</evidence>
<evidence type="ECO:0000256" key="11">
    <source>
        <dbReference type="PIRSR" id="PIRSR000412-50"/>
    </source>
</evidence>
<dbReference type="SUPFAM" id="SSF53383">
    <property type="entry name" value="PLP-dependent transferases"/>
    <property type="match status" value="1"/>
</dbReference>
<feature type="site" description="Plays an important role in substrate specificity" evidence="10">
    <location>
        <position position="253"/>
    </location>
</feature>
<dbReference type="Gene3D" id="3.40.640.10">
    <property type="entry name" value="Type I PLP-dependent aspartate aminotransferase-like (Major domain)"/>
    <property type="match status" value="1"/>
</dbReference>
<dbReference type="AlphaFoldDB" id="A0AA86AKK3"/>
<dbReference type="InterPro" id="IPR039429">
    <property type="entry name" value="SHMT-like_dom"/>
</dbReference>
<sequence>MAIFGLSESIFMAKLSLINPKGDQMSYINNDRLSTADDAVFRILHNEFERQATHLEMIASENFTSTAVMEATGSIFTNKYAEGYPQKRYYNGCECADEIEQLAIDRLCEIFGCAYANVQPHSGSQANGAVYAALLNANDKLLGMDLQQGGHLTHGAKVSFSGKNYQSFSYGVDANGYIDYDKVLEIAKIVKPKMIVCGASAYARELDFAKFREIADAVGAILFADIAHIAGLVAAGEHRSPFPYAHVVTSTTHKTLRGPRGGVIMTNDEALAKKINAAIFPGIQGGPLLHVIAAKAVAFGEVLKPEWKEYAKQVKINASVLGEVLLERGFDLVSGGTDNHLILVSLLNKDYSGEEASSALENAGITVNKNSVPGDTRSAKLTSGIRIGSAALTTLGLREKEFELIAHRICDVLENKDNLALHVKIKKELVALLKNFQVYESATY</sequence>
<dbReference type="NCBIfam" id="NF000586">
    <property type="entry name" value="PRK00011.1"/>
    <property type="match status" value="1"/>
</dbReference>
<reference evidence="13 14" key="1">
    <citation type="journal article" date="2014" name="Environ. Microbiol.">
        <title>Insights into organohalide respiration and the versatile catabolism of Sulfurospirillum multivorans gained from comparative genomics and physiological studies.</title>
        <authorList>
            <person name="Goris T."/>
            <person name="Schubert T."/>
            <person name="Gadkari J."/>
            <person name="Wubet T."/>
            <person name="Tarkka M."/>
            <person name="Buscot F."/>
            <person name="Adrian L."/>
            <person name="Diekert G."/>
        </authorList>
    </citation>
    <scope>NUCLEOTIDE SEQUENCE [LARGE SCALE GENOMIC DNA]</scope>
    <source>
        <strain evidence="14">DM 12446 / JCM 15788 / NBRC 109480</strain>
    </source>
</reference>
<evidence type="ECO:0000256" key="9">
    <source>
        <dbReference type="ARBA" id="ARBA00022898"/>
    </source>
</evidence>
<keyword evidence="9 10" id="KW-0663">Pyridoxal phosphate</keyword>
<comment type="subunit">
    <text evidence="4 10">Homodimer.</text>
</comment>
<dbReference type="PANTHER" id="PTHR11680">
    <property type="entry name" value="SERINE HYDROXYMETHYLTRANSFERASE"/>
    <property type="match status" value="1"/>
</dbReference>
<dbReference type="EMBL" id="CP007201">
    <property type="protein sequence ID" value="AHJ12286.1"/>
    <property type="molecule type" value="Genomic_DNA"/>
</dbReference>
<accession>A0AA86AKK3</accession>
<dbReference type="InterPro" id="IPR015424">
    <property type="entry name" value="PyrdxlP-dep_Trfase"/>
</dbReference>
<comment type="cofactor">
    <cofactor evidence="1 10 11">
        <name>pyridoxal 5'-phosphate</name>
        <dbReference type="ChEBI" id="CHEBI:597326"/>
    </cofactor>
</comment>
<evidence type="ECO:0000256" key="5">
    <source>
        <dbReference type="ARBA" id="ARBA00022490"/>
    </source>
</evidence>
<keyword evidence="7 10" id="KW-0028">Amino-acid biosynthesis</keyword>
<dbReference type="GO" id="GO:0004372">
    <property type="term" value="F:glycine hydroxymethyltransferase activity"/>
    <property type="evidence" value="ECO:0007669"/>
    <property type="project" value="UniProtKB-UniRule"/>
</dbReference>
<dbReference type="GO" id="GO:0005829">
    <property type="term" value="C:cytosol"/>
    <property type="evidence" value="ECO:0007669"/>
    <property type="project" value="TreeGrafter"/>
</dbReference>
<feature type="modified residue" description="N6-(pyridoxal phosphate)lysine" evidence="10 11">
    <location>
        <position position="254"/>
    </location>
</feature>
<dbReference type="PIRSF" id="PIRSF000412">
    <property type="entry name" value="SHMT"/>
    <property type="match status" value="1"/>
</dbReference>
<evidence type="ECO:0000256" key="1">
    <source>
        <dbReference type="ARBA" id="ARBA00001933"/>
    </source>
</evidence>
<dbReference type="InterPro" id="IPR001085">
    <property type="entry name" value="Ser_HO-MeTrfase"/>
</dbReference>
<dbReference type="InterPro" id="IPR015422">
    <property type="entry name" value="PyrdxlP-dep_Trfase_small"/>
</dbReference>
<dbReference type="FunFam" id="3.40.640.10:FF:000001">
    <property type="entry name" value="Serine hydroxymethyltransferase"/>
    <property type="match status" value="1"/>
</dbReference>
<dbReference type="HAMAP" id="MF_00051">
    <property type="entry name" value="SHMT"/>
    <property type="match status" value="1"/>
</dbReference>
<comment type="pathway">
    <text evidence="10">One-carbon metabolism; tetrahydrofolate interconversion.</text>
</comment>
<feature type="binding site" evidence="10">
    <location>
        <begin position="150"/>
        <end position="152"/>
    </location>
    <ligand>
        <name>(6S)-5,6,7,8-tetrahydrofolate</name>
        <dbReference type="ChEBI" id="CHEBI:57453"/>
    </ligand>
</feature>
<evidence type="ECO:0000256" key="3">
    <source>
        <dbReference type="ARBA" id="ARBA00006376"/>
    </source>
</evidence>
<feature type="binding site" evidence="10">
    <location>
        <position position="146"/>
    </location>
    <ligand>
        <name>(6S)-5,6,7,8-tetrahydrofolate</name>
        <dbReference type="ChEBI" id="CHEBI:57453"/>
    </ligand>
</feature>